<feature type="compositionally biased region" description="Low complexity" evidence="2">
    <location>
        <begin position="174"/>
        <end position="220"/>
    </location>
</feature>
<dbReference type="SUPFAM" id="SSF49879">
    <property type="entry name" value="SMAD/FHA domain"/>
    <property type="match status" value="1"/>
</dbReference>
<proteinExistence type="predicted"/>
<organism evidence="4">
    <name type="scientific">Agromyces sp. G08B096</name>
    <dbReference type="NCBI Taxonomy" id="3156399"/>
    <lineage>
        <taxon>Bacteria</taxon>
        <taxon>Bacillati</taxon>
        <taxon>Actinomycetota</taxon>
        <taxon>Actinomycetes</taxon>
        <taxon>Micrococcales</taxon>
        <taxon>Microbacteriaceae</taxon>
        <taxon>Agromyces</taxon>
    </lineage>
</organism>
<evidence type="ECO:0000313" key="4">
    <source>
        <dbReference type="EMBL" id="XBX81102.1"/>
    </source>
</evidence>
<dbReference type="EMBL" id="CP158374">
    <property type="protein sequence ID" value="XBX81102.1"/>
    <property type="molecule type" value="Genomic_DNA"/>
</dbReference>
<reference evidence="4" key="1">
    <citation type="submission" date="2024-05" db="EMBL/GenBank/DDBJ databases">
        <authorList>
            <person name="Yu L."/>
        </authorList>
    </citation>
    <scope>NUCLEOTIDE SEQUENCE</scope>
    <source>
        <strain evidence="4">G08B096</strain>
    </source>
</reference>
<name>A0AAU7W3D0_9MICO</name>
<keyword evidence="1" id="KW-0597">Phosphoprotein</keyword>
<protein>
    <submittedName>
        <fullName evidence="4">FHA domain-containing protein</fullName>
    </submittedName>
</protein>
<gene>
    <name evidence="4" type="ORF">ABIQ69_10815</name>
</gene>
<evidence type="ECO:0000259" key="3">
    <source>
        <dbReference type="PROSITE" id="PS50006"/>
    </source>
</evidence>
<evidence type="ECO:0000256" key="2">
    <source>
        <dbReference type="SAM" id="MobiDB-lite"/>
    </source>
</evidence>
<dbReference type="Gene3D" id="2.60.200.20">
    <property type="match status" value="1"/>
</dbReference>
<feature type="region of interest" description="Disordered" evidence="2">
    <location>
        <begin position="151"/>
        <end position="232"/>
    </location>
</feature>
<dbReference type="AlphaFoldDB" id="A0AAU7W3D0"/>
<dbReference type="CDD" id="cd00060">
    <property type="entry name" value="FHA"/>
    <property type="match status" value="1"/>
</dbReference>
<dbReference type="Pfam" id="PF00498">
    <property type="entry name" value="FHA"/>
    <property type="match status" value="1"/>
</dbReference>
<feature type="domain" description="FHA" evidence="3">
    <location>
        <begin position="247"/>
        <end position="302"/>
    </location>
</feature>
<sequence>MLSGQVRASDVSDTAAWDVVVGARFIATFRAPAPTRVLEAFEELARAPRPELEALIAGIPLGRAGVESFALVWWPAAGEPLTAVVRGDAAVDLASPGGRRRLDSRGIRPWHLAEFRDVQALRIGAAGASLDALGEATTAVEGPVARLRAASVEWHPDDAPQRAAGADRDTAEVPEPAGTGSGAPASATTESAATESLAPAFAATESAHAATESASAAAPTPAGPPPPDPVFGYRIAGGEARVASGAVLIGRRPAPPRIPTAPVELVQVPAGASAVSATHLELRLEGSRIVATDLRSTNGTVVRTATGTRRMRSGESIVVSPGVELDLGGDTIVEILPPPVDQAHPDRQATA</sequence>
<dbReference type="PROSITE" id="PS50006">
    <property type="entry name" value="FHA_DOMAIN"/>
    <property type="match status" value="1"/>
</dbReference>
<feature type="compositionally biased region" description="Basic and acidic residues" evidence="2">
    <location>
        <begin position="154"/>
        <end position="171"/>
    </location>
</feature>
<dbReference type="InterPro" id="IPR000253">
    <property type="entry name" value="FHA_dom"/>
</dbReference>
<dbReference type="RefSeq" id="WP_350347126.1">
    <property type="nucleotide sequence ID" value="NZ_CP158374.1"/>
</dbReference>
<evidence type="ECO:0000256" key="1">
    <source>
        <dbReference type="ARBA" id="ARBA00022553"/>
    </source>
</evidence>
<dbReference type="InterPro" id="IPR008984">
    <property type="entry name" value="SMAD_FHA_dom_sf"/>
</dbReference>
<accession>A0AAU7W3D0</accession>